<dbReference type="EMBL" id="LJJC01000004">
    <property type="protein sequence ID" value="KQL52457.1"/>
    <property type="molecule type" value="Genomic_DNA"/>
</dbReference>
<sequence length="62" mass="7240">MVNITEFIKKSTKKETEQIVRSIYKNWVITFNQPKKESHNGTLNKTAQHMPAKKFPSSLFTD</sequence>
<evidence type="ECO:0000313" key="3">
    <source>
        <dbReference type="Proteomes" id="UP000051888"/>
    </source>
</evidence>
<organism evidence="2 3">
    <name type="scientific">Heyndrickxia shackletonii</name>
    <dbReference type="NCBI Taxonomy" id="157838"/>
    <lineage>
        <taxon>Bacteria</taxon>
        <taxon>Bacillati</taxon>
        <taxon>Bacillota</taxon>
        <taxon>Bacilli</taxon>
        <taxon>Bacillales</taxon>
        <taxon>Bacillaceae</taxon>
        <taxon>Heyndrickxia</taxon>
    </lineage>
</organism>
<evidence type="ECO:0000313" key="2">
    <source>
        <dbReference type="EMBL" id="KQL52457.1"/>
    </source>
</evidence>
<dbReference type="Proteomes" id="UP000051888">
    <property type="component" value="Unassembled WGS sequence"/>
</dbReference>
<feature type="region of interest" description="Disordered" evidence="1">
    <location>
        <begin position="35"/>
        <end position="62"/>
    </location>
</feature>
<dbReference type="AlphaFoldDB" id="A0A0Q3TFQ6"/>
<accession>A0A0Q3TFQ6</accession>
<keyword evidence="3" id="KW-1185">Reference proteome</keyword>
<reference evidence="2 3" key="1">
    <citation type="submission" date="2015-09" db="EMBL/GenBank/DDBJ databases">
        <title>Genome sequencing project for genomic taxonomy and phylogenomics of Bacillus-like bacteria.</title>
        <authorList>
            <person name="Liu B."/>
            <person name="Wang J."/>
            <person name="Zhu Y."/>
            <person name="Liu G."/>
            <person name="Chen Q."/>
            <person name="Chen Z."/>
            <person name="Lan J."/>
            <person name="Che J."/>
            <person name="Ge C."/>
            <person name="Shi H."/>
            <person name="Pan Z."/>
            <person name="Liu X."/>
        </authorList>
    </citation>
    <scope>NUCLEOTIDE SEQUENCE [LARGE SCALE GENOMIC DNA]</scope>
    <source>
        <strain evidence="2 3">LMG 18435</strain>
    </source>
</reference>
<proteinExistence type="predicted"/>
<gene>
    <name evidence="2" type="ORF">AN964_02135</name>
</gene>
<name>A0A0Q3TFQ6_9BACI</name>
<evidence type="ECO:0000256" key="1">
    <source>
        <dbReference type="SAM" id="MobiDB-lite"/>
    </source>
</evidence>
<comment type="caution">
    <text evidence="2">The sequence shown here is derived from an EMBL/GenBank/DDBJ whole genome shotgun (WGS) entry which is preliminary data.</text>
</comment>
<protein>
    <submittedName>
        <fullName evidence="2">Uncharacterized protein</fullName>
    </submittedName>
</protein>